<evidence type="ECO:0000256" key="3">
    <source>
        <dbReference type="SAM" id="SignalP"/>
    </source>
</evidence>
<gene>
    <name evidence="4" type="ORF">OS493_013208</name>
</gene>
<comment type="caution">
    <text evidence="4">The sequence shown here is derived from an EMBL/GenBank/DDBJ whole genome shotgun (WGS) entry which is preliminary data.</text>
</comment>
<dbReference type="EMBL" id="MU827307">
    <property type="protein sequence ID" value="KAJ7362117.1"/>
    <property type="molecule type" value="Genomic_DNA"/>
</dbReference>
<keyword evidence="2" id="KW-0472">Membrane</keyword>
<keyword evidence="2" id="KW-0812">Transmembrane</keyword>
<sequence length="201" mass="21892">MKLKFPLLVLCIHASLLVLFAGRSNGGVSKLCKEGKFFDSSKQKYVPCHECKSKVQQCFSCCESAETEIQDEGSNARNLSSSNTPPQAKDVPGVKKEKSLPSEADKYLPNILVVSTISVFMVASLLVLLLIVIRSSLGRGGEARDGMGTSDSQRSDVVTEVMMVEFKDETNDSRHATGDGHMEGKVRTVVTDVTDFQSIQL</sequence>
<feature type="transmembrane region" description="Helical" evidence="2">
    <location>
        <begin position="111"/>
        <end position="133"/>
    </location>
</feature>
<dbReference type="AlphaFoldDB" id="A0A9W9YQ45"/>
<feature type="signal peptide" evidence="3">
    <location>
        <begin position="1"/>
        <end position="26"/>
    </location>
</feature>
<keyword evidence="3" id="KW-0732">Signal</keyword>
<organism evidence="4 5">
    <name type="scientific">Desmophyllum pertusum</name>
    <dbReference type="NCBI Taxonomy" id="174260"/>
    <lineage>
        <taxon>Eukaryota</taxon>
        <taxon>Metazoa</taxon>
        <taxon>Cnidaria</taxon>
        <taxon>Anthozoa</taxon>
        <taxon>Hexacorallia</taxon>
        <taxon>Scleractinia</taxon>
        <taxon>Caryophylliina</taxon>
        <taxon>Caryophylliidae</taxon>
        <taxon>Desmophyllum</taxon>
    </lineage>
</organism>
<reference evidence="4" key="1">
    <citation type="submission" date="2023-01" db="EMBL/GenBank/DDBJ databases">
        <title>Genome assembly of the deep-sea coral Lophelia pertusa.</title>
        <authorList>
            <person name="Herrera S."/>
            <person name="Cordes E."/>
        </authorList>
    </citation>
    <scope>NUCLEOTIDE SEQUENCE</scope>
    <source>
        <strain evidence="4">USNM1676648</strain>
        <tissue evidence="4">Polyp</tissue>
    </source>
</reference>
<evidence type="ECO:0000256" key="1">
    <source>
        <dbReference type="SAM" id="MobiDB-lite"/>
    </source>
</evidence>
<protein>
    <submittedName>
        <fullName evidence="4">Uncharacterized protein</fullName>
    </submittedName>
</protein>
<feature type="compositionally biased region" description="Polar residues" evidence="1">
    <location>
        <begin position="73"/>
        <end position="86"/>
    </location>
</feature>
<dbReference type="Proteomes" id="UP001163046">
    <property type="component" value="Unassembled WGS sequence"/>
</dbReference>
<keyword evidence="5" id="KW-1185">Reference proteome</keyword>
<keyword evidence="2" id="KW-1133">Transmembrane helix</keyword>
<evidence type="ECO:0000313" key="5">
    <source>
        <dbReference type="Proteomes" id="UP001163046"/>
    </source>
</evidence>
<evidence type="ECO:0000256" key="2">
    <source>
        <dbReference type="SAM" id="Phobius"/>
    </source>
</evidence>
<accession>A0A9W9YQ45</accession>
<feature type="region of interest" description="Disordered" evidence="1">
    <location>
        <begin position="73"/>
        <end position="96"/>
    </location>
</feature>
<name>A0A9W9YQ45_9CNID</name>
<evidence type="ECO:0000313" key="4">
    <source>
        <dbReference type="EMBL" id="KAJ7362117.1"/>
    </source>
</evidence>
<dbReference type="OrthoDB" id="10282414at2759"/>
<proteinExistence type="predicted"/>
<feature type="chain" id="PRO_5040783524" evidence="3">
    <location>
        <begin position="27"/>
        <end position="201"/>
    </location>
</feature>